<dbReference type="InterPro" id="IPR036188">
    <property type="entry name" value="FAD/NAD-bd_sf"/>
</dbReference>
<dbReference type="PANTHER" id="PTHR43400:SF10">
    <property type="entry name" value="3-OXOSTEROID 1-DEHYDROGENASE"/>
    <property type="match status" value="1"/>
</dbReference>
<comment type="catalytic activity">
    <reaction evidence="8">
        <text>dihydrourocanate + A = urocanate + AH2</text>
        <dbReference type="Rhea" id="RHEA:36059"/>
        <dbReference type="ChEBI" id="CHEBI:13193"/>
        <dbReference type="ChEBI" id="CHEBI:17499"/>
        <dbReference type="ChEBI" id="CHEBI:27247"/>
        <dbReference type="ChEBI" id="CHEBI:72991"/>
        <dbReference type="EC" id="1.3.99.33"/>
    </reaction>
</comment>
<dbReference type="eggNOG" id="COG1053">
    <property type="taxonomic scope" value="Bacteria"/>
</dbReference>
<dbReference type="eggNOG" id="COG3976">
    <property type="taxonomic scope" value="Bacteria"/>
</dbReference>
<keyword evidence="7" id="KW-0560">Oxidoreductase</keyword>
<dbReference type="Pfam" id="PF04205">
    <property type="entry name" value="FMN_bind"/>
    <property type="match status" value="1"/>
</dbReference>
<keyword evidence="9" id="KW-0732">Signal</keyword>
<dbReference type="STRING" id="293826.Amet_3009"/>
<evidence type="ECO:0000256" key="4">
    <source>
        <dbReference type="ARBA" id="ARBA00015872"/>
    </source>
</evidence>
<evidence type="ECO:0000256" key="7">
    <source>
        <dbReference type="ARBA" id="ARBA00023002"/>
    </source>
</evidence>
<dbReference type="InterPro" id="IPR007329">
    <property type="entry name" value="FMN-bd"/>
</dbReference>
<gene>
    <name evidence="11" type="ordered locus">Amet_3009</name>
</gene>
<dbReference type="Gene3D" id="3.90.700.10">
    <property type="entry name" value="Succinate dehydrogenase/fumarate reductase flavoprotein, catalytic domain"/>
    <property type="match status" value="1"/>
</dbReference>
<dbReference type="Proteomes" id="UP000001572">
    <property type="component" value="Chromosome"/>
</dbReference>
<evidence type="ECO:0000256" key="1">
    <source>
        <dbReference type="ARBA" id="ARBA00001917"/>
    </source>
</evidence>
<dbReference type="RefSeq" id="WP_012064118.1">
    <property type="nucleotide sequence ID" value="NC_009633.1"/>
</dbReference>
<dbReference type="SUPFAM" id="SSF56425">
    <property type="entry name" value="Succinate dehydrogenase/fumarate reductase flavoprotein, catalytic domain"/>
    <property type="match status" value="1"/>
</dbReference>
<dbReference type="PRINTS" id="PR00368">
    <property type="entry name" value="FADPNR"/>
</dbReference>
<evidence type="ECO:0000256" key="9">
    <source>
        <dbReference type="SAM" id="SignalP"/>
    </source>
</evidence>
<sequence length="616" mass="65728">MNKRKMKYLVSVILCLSMILSVLTGCTQPAETVVASYTAGTYIGEGQGYNGIIKVEVSFSDDAIESVSVLEHGETDGISDPAIERIPTNVVEGQTLKVDAVTGATKTSEGILEAVSAAVELADGDVEALKVVEVIKEDKATGYIIDREADLLIIGGGAAGLTAANAAIENGVENVIVIEKLASFAGASAVAGGLAGGDSEFQRSLGLTDDTPEKIFMDLMKGGGFTNDARLTWIWSEEMGPTLDWLITEMDVPIKNQFSNFPEHSVQRSYSVEGGSGVMLRVLADKFVDAGGEILMETEGISFTMDGDTVVGAVAKDVDGNTINIKAPKTILATGGFGNNPNMLSDSLSEVLFYGASPSTGEGINMAKDMGAQLQFMDYVKMYPQGIEVASGFGRVSTVHSMLTTQQTGAIYVNKEGKRIIDENADFVSIKDATKEQTDDIIYLVMDQEAWDKWSVLAHGDENSSPAGRFTLDEQEEWFNTPEGTPVFRRGDNIEEVAVSAEIDGDSLKETIGRWNEMVASGEDKDFGRKELSPLATDGTYYIIEQKLRFATTLGGVRITENFEVENTEGGIIPGLYAAGECVGGVHGQESMPTAMLSWAVTSGKLAGEVIAGKMK</sequence>
<dbReference type="OrthoDB" id="9806398at2"/>
<dbReference type="GO" id="GO:0033765">
    <property type="term" value="F:steroid dehydrogenase activity, acting on the CH-CH group of donors"/>
    <property type="evidence" value="ECO:0007669"/>
    <property type="project" value="UniProtKB-ARBA"/>
</dbReference>
<name>A6TSI2_ALKMQ</name>
<accession>A6TSI2</accession>
<protein>
    <recommendedName>
        <fullName evidence="4">Urocanate reductase</fullName>
        <ecNumber evidence="3">1.3.99.33</ecNumber>
    </recommendedName>
</protein>
<keyword evidence="5" id="KW-0285">Flavoprotein</keyword>
<dbReference type="InterPro" id="IPR003953">
    <property type="entry name" value="FAD-dep_OxRdtase_2_FAD-bd"/>
</dbReference>
<evidence type="ECO:0000313" key="11">
    <source>
        <dbReference type="EMBL" id="ABR49150.1"/>
    </source>
</evidence>
<dbReference type="GO" id="GO:0008202">
    <property type="term" value="P:steroid metabolic process"/>
    <property type="evidence" value="ECO:0007669"/>
    <property type="project" value="UniProtKB-ARBA"/>
</dbReference>
<evidence type="ECO:0000256" key="5">
    <source>
        <dbReference type="ARBA" id="ARBA00022630"/>
    </source>
</evidence>
<dbReference type="SMART" id="SM00900">
    <property type="entry name" value="FMN_bind"/>
    <property type="match status" value="1"/>
</dbReference>
<dbReference type="InterPro" id="IPR050315">
    <property type="entry name" value="FAD-oxidoreductase_2"/>
</dbReference>
<evidence type="ECO:0000313" key="12">
    <source>
        <dbReference type="Proteomes" id="UP000001572"/>
    </source>
</evidence>
<evidence type="ECO:0000259" key="10">
    <source>
        <dbReference type="SMART" id="SM00900"/>
    </source>
</evidence>
<evidence type="ECO:0000256" key="2">
    <source>
        <dbReference type="ARBA" id="ARBA00001974"/>
    </source>
</evidence>
<reference evidence="12" key="1">
    <citation type="journal article" date="2016" name="Genome Announc.">
        <title>Complete genome sequence of Alkaliphilus metalliredigens strain QYMF, an alkaliphilic and metal-reducing bacterium isolated from borax-contaminated leachate ponds.</title>
        <authorList>
            <person name="Hwang C."/>
            <person name="Copeland A."/>
            <person name="Lucas S."/>
            <person name="Lapidus A."/>
            <person name="Barry K."/>
            <person name="Detter J.C."/>
            <person name="Glavina Del Rio T."/>
            <person name="Hammon N."/>
            <person name="Israni S."/>
            <person name="Dalin E."/>
            <person name="Tice H."/>
            <person name="Pitluck S."/>
            <person name="Chertkov O."/>
            <person name="Brettin T."/>
            <person name="Bruce D."/>
            <person name="Han C."/>
            <person name="Schmutz J."/>
            <person name="Larimer F."/>
            <person name="Land M.L."/>
            <person name="Hauser L."/>
            <person name="Kyrpides N."/>
            <person name="Mikhailova N."/>
            <person name="Ye Q."/>
            <person name="Zhou J."/>
            <person name="Richardson P."/>
            <person name="Fields M.W."/>
        </authorList>
    </citation>
    <scope>NUCLEOTIDE SEQUENCE [LARGE SCALE GENOMIC DNA]</scope>
    <source>
        <strain evidence="12">QYMF</strain>
    </source>
</reference>
<dbReference type="KEGG" id="amt:Amet_3009"/>
<dbReference type="GO" id="GO:0010181">
    <property type="term" value="F:FMN binding"/>
    <property type="evidence" value="ECO:0007669"/>
    <property type="project" value="InterPro"/>
</dbReference>
<keyword evidence="6" id="KW-0274">FAD</keyword>
<dbReference type="EMBL" id="CP000724">
    <property type="protein sequence ID" value="ABR49150.1"/>
    <property type="molecule type" value="Genomic_DNA"/>
</dbReference>
<comment type="cofactor">
    <cofactor evidence="1">
        <name>FMN</name>
        <dbReference type="ChEBI" id="CHEBI:58210"/>
    </cofactor>
</comment>
<comment type="cofactor">
    <cofactor evidence="2">
        <name>FAD</name>
        <dbReference type="ChEBI" id="CHEBI:57692"/>
    </cofactor>
</comment>
<dbReference type="Gene3D" id="3.50.50.60">
    <property type="entry name" value="FAD/NAD(P)-binding domain"/>
    <property type="match status" value="1"/>
</dbReference>
<organism evidence="11 12">
    <name type="scientific">Alkaliphilus metalliredigens (strain QYMF)</name>
    <dbReference type="NCBI Taxonomy" id="293826"/>
    <lineage>
        <taxon>Bacteria</taxon>
        <taxon>Bacillati</taxon>
        <taxon>Bacillota</taxon>
        <taxon>Clostridia</taxon>
        <taxon>Peptostreptococcales</taxon>
        <taxon>Natronincolaceae</taxon>
        <taxon>Alkaliphilus</taxon>
    </lineage>
</organism>
<proteinExistence type="predicted"/>
<dbReference type="HOGENOM" id="CLU_011398_4_0_9"/>
<dbReference type="AlphaFoldDB" id="A6TSI2"/>
<dbReference type="PROSITE" id="PS51257">
    <property type="entry name" value="PROKAR_LIPOPROTEIN"/>
    <property type="match status" value="1"/>
</dbReference>
<dbReference type="Gene3D" id="3.90.1010.20">
    <property type="match status" value="1"/>
</dbReference>
<dbReference type="PANTHER" id="PTHR43400">
    <property type="entry name" value="FUMARATE REDUCTASE"/>
    <property type="match status" value="1"/>
</dbReference>
<dbReference type="InterPro" id="IPR027477">
    <property type="entry name" value="Succ_DH/fumarate_Rdtase_cat_sf"/>
</dbReference>
<evidence type="ECO:0000256" key="3">
    <source>
        <dbReference type="ARBA" id="ARBA00013137"/>
    </source>
</evidence>
<dbReference type="SUPFAM" id="SSF51905">
    <property type="entry name" value="FAD/NAD(P)-binding domain"/>
    <property type="match status" value="1"/>
</dbReference>
<dbReference type="GO" id="GO:0016020">
    <property type="term" value="C:membrane"/>
    <property type="evidence" value="ECO:0007669"/>
    <property type="project" value="InterPro"/>
</dbReference>
<dbReference type="Pfam" id="PF00890">
    <property type="entry name" value="FAD_binding_2"/>
    <property type="match status" value="1"/>
</dbReference>
<feature type="chain" id="PRO_5039505593" description="Urocanate reductase" evidence="9">
    <location>
        <begin position="25"/>
        <end position="616"/>
    </location>
</feature>
<evidence type="ECO:0000256" key="6">
    <source>
        <dbReference type="ARBA" id="ARBA00022827"/>
    </source>
</evidence>
<feature type="signal peptide" evidence="9">
    <location>
        <begin position="1"/>
        <end position="24"/>
    </location>
</feature>
<feature type="domain" description="FMN-binding" evidence="10">
    <location>
        <begin position="48"/>
        <end position="122"/>
    </location>
</feature>
<evidence type="ECO:0000256" key="8">
    <source>
        <dbReference type="ARBA" id="ARBA00049922"/>
    </source>
</evidence>
<dbReference type="EC" id="1.3.99.33" evidence="3"/>
<keyword evidence="12" id="KW-1185">Reference proteome</keyword>